<evidence type="ECO:0000313" key="16">
    <source>
        <dbReference type="Proteomes" id="UP001344447"/>
    </source>
</evidence>
<dbReference type="PANTHER" id="PTHR12849">
    <property type="entry name" value="RNA LARIAT DEBRANCHING ENZYME"/>
    <property type="match status" value="1"/>
</dbReference>
<dbReference type="SMART" id="SM01124">
    <property type="entry name" value="DBR1"/>
    <property type="match status" value="1"/>
</dbReference>
<keyword evidence="9" id="KW-0862">Zinc</keyword>
<dbReference type="InterPro" id="IPR029052">
    <property type="entry name" value="Metallo-depent_PP-like"/>
</dbReference>
<comment type="caution">
    <text evidence="15">The sequence shown here is derived from an EMBL/GenBank/DDBJ whole genome shotgun (WGS) entry which is preliminary data.</text>
</comment>
<proteinExistence type="inferred from homology"/>
<comment type="cofactor">
    <cofactor evidence="3">
        <name>Fe(2+)</name>
        <dbReference type="ChEBI" id="CHEBI:29033"/>
    </cofactor>
</comment>
<keyword evidence="8" id="KW-0378">Hydrolase</keyword>
<evidence type="ECO:0000256" key="12">
    <source>
        <dbReference type="ARBA" id="ARBA00023242"/>
    </source>
</evidence>
<keyword evidence="7" id="KW-0479">Metal-binding</keyword>
<feature type="region of interest" description="Disordered" evidence="13">
    <location>
        <begin position="482"/>
        <end position="515"/>
    </location>
</feature>
<dbReference type="GO" id="GO:0046872">
    <property type="term" value="F:metal ion binding"/>
    <property type="evidence" value="ECO:0007669"/>
    <property type="project" value="UniProtKB-KW"/>
</dbReference>
<evidence type="ECO:0000256" key="11">
    <source>
        <dbReference type="ARBA" id="ARBA00023211"/>
    </source>
</evidence>
<evidence type="ECO:0000313" key="15">
    <source>
        <dbReference type="EMBL" id="KAK5583817.1"/>
    </source>
</evidence>
<dbReference type="InterPro" id="IPR004843">
    <property type="entry name" value="Calcineurin-like_PHP"/>
</dbReference>
<dbReference type="EMBL" id="JAVFKY010000001">
    <property type="protein sequence ID" value="KAK5583817.1"/>
    <property type="molecule type" value="Genomic_DNA"/>
</dbReference>
<protein>
    <recommendedName>
        <fullName evidence="14">Lariat debranching enzyme C-terminal domain-containing protein</fullName>
    </recommendedName>
</protein>
<evidence type="ECO:0000256" key="10">
    <source>
        <dbReference type="ARBA" id="ARBA00023004"/>
    </source>
</evidence>
<keyword evidence="12" id="KW-0539">Nucleus</keyword>
<keyword evidence="6" id="KW-0507">mRNA processing</keyword>
<dbReference type="PANTHER" id="PTHR12849:SF0">
    <property type="entry name" value="LARIAT DEBRANCHING ENZYME"/>
    <property type="match status" value="1"/>
</dbReference>
<dbReference type="GO" id="GO:0000398">
    <property type="term" value="P:mRNA splicing, via spliceosome"/>
    <property type="evidence" value="ECO:0007669"/>
    <property type="project" value="TreeGrafter"/>
</dbReference>
<name>A0AAN7U7X4_9MYCE</name>
<evidence type="ECO:0000256" key="7">
    <source>
        <dbReference type="ARBA" id="ARBA00022723"/>
    </source>
</evidence>
<evidence type="ECO:0000256" key="13">
    <source>
        <dbReference type="SAM" id="MobiDB-lite"/>
    </source>
</evidence>
<keyword evidence="10" id="KW-0408">Iron</keyword>
<dbReference type="AlphaFoldDB" id="A0AAN7U7X4"/>
<dbReference type="CDD" id="cd00844">
    <property type="entry name" value="MPP_Dbr1_N"/>
    <property type="match status" value="1"/>
</dbReference>
<dbReference type="GO" id="GO:0008419">
    <property type="term" value="F:RNA lariat debranching enzyme activity"/>
    <property type="evidence" value="ECO:0007669"/>
    <property type="project" value="UniProtKB-ARBA"/>
</dbReference>
<feature type="region of interest" description="Disordered" evidence="13">
    <location>
        <begin position="239"/>
        <end position="299"/>
    </location>
</feature>
<dbReference type="InterPro" id="IPR007708">
    <property type="entry name" value="DBR1_C"/>
</dbReference>
<dbReference type="Pfam" id="PF00149">
    <property type="entry name" value="Metallophos"/>
    <property type="match status" value="1"/>
</dbReference>
<sequence length="515" mass="59195">MRIAIEGCCHGEIETIYNSIVNVQKMTGPKIDLLLCCGDYEALRNLDDLKSLAVKPKYRTMGSFYKYYSGELKAPVLTLVVGGNHESSNFFSEINNGGWLCENIYFMGRSNVVNFGGIRIGGLSGIFKEYDYHKGYYETKPFSDAHLRSIYHIRELDIFKFMQISEPALDIVFSHDWPMGIIDYGDRNVLMRFKKDLIEDSDKGELGNPATMATLKHLRPKFWFAAHLHAKFAALVKHEDNNENNDNDNPTTTTTTTTTEPSTEPSNEPSTINNSNNNTTEPSDSPNDDKSTKKTNTLKAVSNNPYTRFLALDKVLPNRDFLQVLEFQQKVPFGEPLKLCYDPQWLLIQSKTKHISDTYNSATSKPLDPDLFLDLYTNEEVKKVEERFKDIYRLKNKDNLKENFTIQDALEIKKENFVKNTYCHNPNTHNPLTNLPPAFENPQNIVYENLIKIISQDTEITNETLKELDVKTYSGNLEELQKEQLSQRKNDRLQLQQSSPQEQQYKDESEIILDD</sequence>
<dbReference type="Proteomes" id="UP001344447">
    <property type="component" value="Unassembled WGS sequence"/>
</dbReference>
<feature type="compositionally biased region" description="Low complexity" evidence="13">
    <location>
        <begin position="247"/>
        <end position="285"/>
    </location>
</feature>
<feature type="compositionally biased region" description="Low complexity" evidence="13">
    <location>
        <begin position="493"/>
        <end position="503"/>
    </location>
</feature>
<feature type="domain" description="Lariat debranching enzyme C-terminal" evidence="14">
    <location>
        <begin position="297"/>
        <end position="457"/>
    </location>
</feature>
<evidence type="ECO:0000256" key="8">
    <source>
        <dbReference type="ARBA" id="ARBA00022801"/>
    </source>
</evidence>
<dbReference type="GO" id="GO:0005634">
    <property type="term" value="C:nucleus"/>
    <property type="evidence" value="ECO:0007669"/>
    <property type="project" value="UniProtKB-SubCell"/>
</dbReference>
<evidence type="ECO:0000256" key="9">
    <source>
        <dbReference type="ARBA" id="ARBA00022833"/>
    </source>
</evidence>
<evidence type="ECO:0000256" key="6">
    <source>
        <dbReference type="ARBA" id="ARBA00022664"/>
    </source>
</evidence>
<evidence type="ECO:0000256" key="4">
    <source>
        <dbReference type="ARBA" id="ARBA00004123"/>
    </source>
</evidence>
<feature type="compositionally biased region" description="Basic and acidic residues" evidence="13">
    <location>
        <begin position="482"/>
        <end position="492"/>
    </location>
</feature>
<dbReference type="InterPro" id="IPR041816">
    <property type="entry name" value="Dbr1_N"/>
</dbReference>
<evidence type="ECO:0000256" key="1">
    <source>
        <dbReference type="ARBA" id="ARBA00001936"/>
    </source>
</evidence>
<keyword evidence="16" id="KW-1185">Reference proteome</keyword>
<reference evidence="15 16" key="1">
    <citation type="submission" date="2023-11" db="EMBL/GenBank/DDBJ databases">
        <title>Dfirmibasis_genome.</title>
        <authorList>
            <person name="Edelbroek B."/>
            <person name="Kjellin J."/>
            <person name="Jerlstrom-Hultqvist J."/>
            <person name="Soderbom F."/>
        </authorList>
    </citation>
    <scope>NUCLEOTIDE SEQUENCE [LARGE SCALE GENOMIC DNA]</scope>
    <source>
        <strain evidence="15 16">TNS-C-14</strain>
    </source>
</reference>
<comment type="cofactor">
    <cofactor evidence="1">
        <name>Mn(2+)</name>
        <dbReference type="ChEBI" id="CHEBI:29035"/>
    </cofactor>
</comment>
<gene>
    <name evidence="15" type="ORF">RB653_005419</name>
</gene>
<accession>A0AAN7U7X4</accession>
<comment type="subcellular location">
    <subcellularLocation>
        <location evidence="4">Nucleus</location>
    </subcellularLocation>
</comment>
<dbReference type="Pfam" id="PF05011">
    <property type="entry name" value="DBR1"/>
    <property type="match status" value="1"/>
</dbReference>
<dbReference type="FunFam" id="3.60.21.10:FF:000035">
    <property type="entry name" value="Lariat debranching enzyme"/>
    <property type="match status" value="1"/>
</dbReference>
<dbReference type="SUPFAM" id="SSF56300">
    <property type="entry name" value="Metallo-dependent phosphatases"/>
    <property type="match status" value="1"/>
</dbReference>
<comment type="cofactor">
    <cofactor evidence="2">
        <name>Zn(2+)</name>
        <dbReference type="ChEBI" id="CHEBI:29105"/>
    </cofactor>
</comment>
<comment type="similarity">
    <text evidence="5">Belongs to the lariat debranching enzyme family.</text>
</comment>
<evidence type="ECO:0000259" key="14">
    <source>
        <dbReference type="SMART" id="SM01124"/>
    </source>
</evidence>
<evidence type="ECO:0000256" key="5">
    <source>
        <dbReference type="ARBA" id="ARBA00006045"/>
    </source>
</evidence>
<evidence type="ECO:0000256" key="3">
    <source>
        <dbReference type="ARBA" id="ARBA00001954"/>
    </source>
</evidence>
<evidence type="ECO:0000256" key="2">
    <source>
        <dbReference type="ARBA" id="ARBA00001947"/>
    </source>
</evidence>
<keyword evidence="11" id="KW-0464">Manganese</keyword>
<organism evidence="15 16">
    <name type="scientific">Dictyostelium firmibasis</name>
    <dbReference type="NCBI Taxonomy" id="79012"/>
    <lineage>
        <taxon>Eukaryota</taxon>
        <taxon>Amoebozoa</taxon>
        <taxon>Evosea</taxon>
        <taxon>Eumycetozoa</taxon>
        <taxon>Dictyostelia</taxon>
        <taxon>Dictyosteliales</taxon>
        <taxon>Dictyosteliaceae</taxon>
        <taxon>Dictyostelium</taxon>
    </lineage>
</organism>